<dbReference type="PANTHER" id="PTHR45661">
    <property type="entry name" value="SURFACE ANTIGEN"/>
    <property type="match status" value="1"/>
</dbReference>
<dbReference type="EMBL" id="CP039396">
    <property type="protein sequence ID" value="QCD42028.1"/>
    <property type="molecule type" value="Genomic_DNA"/>
</dbReference>
<dbReference type="Proteomes" id="UP000297149">
    <property type="component" value="Chromosome"/>
</dbReference>
<dbReference type="PANTHER" id="PTHR45661:SF3">
    <property type="entry name" value="IG-LIKE DOMAIN-CONTAINING PROTEIN"/>
    <property type="match status" value="1"/>
</dbReference>
<evidence type="ECO:0000256" key="1">
    <source>
        <dbReference type="SAM" id="MobiDB-lite"/>
    </source>
</evidence>
<sequence length="567" mass="60750">MKINQFLLTGTVALIITSCSQNDDFSPEPIASSPINMTFSVSADAERLSRAGTDIPDAAPSRAYMYIKDNTNNEILQKAMPGNPNGNLFEFSLELDRSHTYTVAFWADAGGYEIDSTAGLESIKYSDTANNSPSIAYAQCNTGFKPSESTATITLQHAVAKLVIRESSVINVGDRVNVTFTRKNYIYSAVNQSYKAESDNTTVSFEKTVDSSTQSGDIISAYMLAPNDSYKAGNDPSMLVDDFCLTYTPKGETTAHRQTISNVSFKANHRTIIEGNIMSLSKVSQSFSVSINTGWNDNNTPGIGDETPVPGPGDEPQPTVYPEITLTTAGTLTEAKLIEAIGSGNSLKISGPMNDADFKVLRTYLASDGNGSDKQLALNLENAGITALPNLAFCTQLKLDDFYGKENPNPISGLKEILLPDGLTKISDGAFADCINLTDVTIPSSVTELGEMAFYRSGITELLASSVSVVGGNACDNCKSLRYAVLGNLTKILDCAFKACTEMETMDITRTTAVPATMGNDILGGAQYPTPNLTIYVSSQAILDALSTSTKWKLTNPKWAVGTPPNK</sequence>
<keyword evidence="3" id="KW-1185">Reference proteome</keyword>
<protein>
    <submittedName>
        <fullName evidence="2">Leucine-rich repeat domain-containing protein</fullName>
    </submittedName>
</protein>
<name>A0A4V1D375_9BACT</name>
<dbReference type="InterPro" id="IPR032675">
    <property type="entry name" value="LRR_dom_sf"/>
</dbReference>
<dbReference type="AlphaFoldDB" id="A0A4V1D375"/>
<dbReference type="PROSITE" id="PS51257">
    <property type="entry name" value="PROKAR_LIPOPROTEIN"/>
    <property type="match status" value="1"/>
</dbReference>
<reference evidence="3" key="1">
    <citation type="submission" date="2019-02" db="EMBL/GenBank/DDBJ databases">
        <title>Isolation and identification of novel species under the genus Muribaculum.</title>
        <authorList>
            <person name="Miyake S."/>
            <person name="Ding Y."/>
            <person name="Low A."/>
            <person name="Soh M."/>
            <person name="Seedorf H."/>
        </authorList>
    </citation>
    <scope>NUCLEOTIDE SEQUENCE [LARGE SCALE GENOMIC DNA]</scope>
    <source>
        <strain evidence="3">H5</strain>
    </source>
</reference>
<dbReference type="SUPFAM" id="SSF52058">
    <property type="entry name" value="L domain-like"/>
    <property type="match status" value="1"/>
</dbReference>
<dbReference type="InterPro" id="IPR053139">
    <property type="entry name" value="Surface_bspA-like"/>
</dbReference>
<evidence type="ECO:0000313" key="2">
    <source>
        <dbReference type="EMBL" id="QCD42028.1"/>
    </source>
</evidence>
<dbReference type="KEGG" id="ddb:E7747_06915"/>
<dbReference type="InterPro" id="IPR026906">
    <property type="entry name" value="LRR_5"/>
</dbReference>
<proteinExistence type="predicted"/>
<dbReference type="Pfam" id="PF13306">
    <property type="entry name" value="LRR_5"/>
    <property type="match status" value="1"/>
</dbReference>
<dbReference type="Gene3D" id="3.40.50.12480">
    <property type="match status" value="1"/>
</dbReference>
<feature type="region of interest" description="Disordered" evidence="1">
    <location>
        <begin position="295"/>
        <end position="314"/>
    </location>
</feature>
<gene>
    <name evidence="2" type="ORF">E7747_06915</name>
</gene>
<evidence type="ECO:0000313" key="3">
    <source>
        <dbReference type="Proteomes" id="UP000297149"/>
    </source>
</evidence>
<dbReference type="RefSeq" id="WP_136414963.1">
    <property type="nucleotide sequence ID" value="NZ_CP039396.1"/>
</dbReference>
<accession>A0A4V1D375</accession>
<organism evidence="2 3">
    <name type="scientific">Duncaniella dubosii</name>
    <dbReference type="NCBI Taxonomy" id="2518971"/>
    <lineage>
        <taxon>Bacteria</taxon>
        <taxon>Pseudomonadati</taxon>
        <taxon>Bacteroidota</taxon>
        <taxon>Bacteroidia</taxon>
        <taxon>Bacteroidales</taxon>
        <taxon>Muribaculaceae</taxon>
        <taxon>Duncaniella</taxon>
    </lineage>
</organism>
<dbReference type="Gene3D" id="3.80.10.10">
    <property type="entry name" value="Ribonuclease Inhibitor"/>
    <property type="match status" value="1"/>
</dbReference>